<organism evidence="2">
    <name type="scientific">viral metagenome</name>
    <dbReference type="NCBI Taxonomy" id="1070528"/>
    <lineage>
        <taxon>unclassified sequences</taxon>
        <taxon>metagenomes</taxon>
        <taxon>organismal metagenomes</taxon>
    </lineage>
</organism>
<evidence type="ECO:0000313" key="2">
    <source>
        <dbReference type="EMBL" id="QHS86062.1"/>
    </source>
</evidence>
<sequence length="124" mass="14231">MKFCPVCRNMLYAIDESTNDEGTKFAVLSCRKCEYTEGLSRDNPVVYEHILREDKSDRLALNPYLKFDPTLPRFTEIVCPTKDCPSKHGKKADVVGVKMDAKDLVWMYQCANCDTTWKQNARAV</sequence>
<proteinExistence type="predicted"/>
<dbReference type="SUPFAM" id="SSF57783">
    <property type="entry name" value="Zinc beta-ribbon"/>
    <property type="match status" value="1"/>
</dbReference>
<name>A0A6C0B1Y6_9ZZZZ</name>
<evidence type="ECO:0000259" key="1">
    <source>
        <dbReference type="Pfam" id="PF02150"/>
    </source>
</evidence>
<dbReference type="Pfam" id="PF02150">
    <property type="entry name" value="Zn_ribbon_RPB9"/>
    <property type="match status" value="1"/>
</dbReference>
<feature type="domain" description="DNA-directed RNA polymerase II subunit RPB9-like zinc ribbon" evidence="1">
    <location>
        <begin position="1"/>
        <end position="37"/>
    </location>
</feature>
<dbReference type="InterPro" id="IPR001529">
    <property type="entry name" value="Zn_ribbon_RPB9"/>
</dbReference>
<protein>
    <recommendedName>
        <fullName evidence="1">DNA-directed RNA polymerase II subunit RPB9-like zinc ribbon domain-containing protein</fullName>
    </recommendedName>
</protein>
<dbReference type="EMBL" id="MN739050">
    <property type="protein sequence ID" value="QHS86062.1"/>
    <property type="molecule type" value="Genomic_DNA"/>
</dbReference>
<reference evidence="2" key="1">
    <citation type="journal article" date="2020" name="Nature">
        <title>Giant virus diversity and host interactions through global metagenomics.</title>
        <authorList>
            <person name="Schulz F."/>
            <person name="Roux S."/>
            <person name="Paez-Espino D."/>
            <person name="Jungbluth S."/>
            <person name="Walsh D.A."/>
            <person name="Denef V.J."/>
            <person name="McMahon K.D."/>
            <person name="Konstantinidis K.T."/>
            <person name="Eloe-Fadrosh E.A."/>
            <person name="Kyrpides N.C."/>
            <person name="Woyke T."/>
        </authorList>
    </citation>
    <scope>NUCLEOTIDE SEQUENCE</scope>
    <source>
        <strain evidence="2">GVMAG-M-3300009185-7</strain>
    </source>
</reference>
<dbReference type="AlphaFoldDB" id="A0A6C0B1Y6"/>
<accession>A0A6C0B1Y6</accession>
<dbReference type="GO" id="GO:0006351">
    <property type="term" value="P:DNA-templated transcription"/>
    <property type="evidence" value="ECO:0007669"/>
    <property type="project" value="InterPro"/>
</dbReference>
<dbReference type="Gene3D" id="2.20.25.10">
    <property type="match status" value="1"/>
</dbReference>